<accession>A0ACB7SZG7</accession>
<comment type="caution">
    <text evidence="1">The sequence shown here is derived from an EMBL/GenBank/DDBJ whole genome shotgun (WGS) entry which is preliminary data.</text>
</comment>
<dbReference type="Proteomes" id="UP000821845">
    <property type="component" value="Chromosome 2"/>
</dbReference>
<reference evidence="1" key="1">
    <citation type="submission" date="2020-05" db="EMBL/GenBank/DDBJ databases">
        <title>Large-scale comparative analyses of tick genomes elucidate their genetic diversity and vector capacities.</title>
        <authorList>
            <person name="Jia N."/>
            <person name="Wang J."/>
            <person name="Shi W."/>
            <person name="Du L."/>
            <person name="Sun Y."/>
            <person name="Zhan W."/>
            <person name="Jiang J."/>
            <person name="Wang Q."/>
            <person name="Zhang B."/>
            <person name="Ji P."/>
            <person name="Sakyi L.B."/>
            <person name="Cui X."/>
            <person name="Yuan T."/>
            <person name="Jiang B."/>
            <person name="Yang W."/>
            <person name="Lam T.T.-Y."/>
            <person name="Chang Q."/>
            <person name="Ding S."/>
            <person name="Wang X."/>
            <person name="Zhu J."/>
            <person name="Ruan X."/>
            <person name="Zhao L."/>
            <person name="Wei J."/>
            <person name="Que T."/>
            <person name="Du C."/>
            <person name="Cheng J."/>
            <person name="Dai P."/>
            <person name="Han X."/>
            <person name="Huang E."/>
            <person name="Gao Y."/>
            <person name="Liu J."/>
            <person name="Shao H."/>
            <person name="Ye R."/>
            <person name="Li L."/>
            <person name="Wei W."/>
            <person name="Wang X."/>
            <person name="Wang C."/>
            <person name="Yang T."/>
            <person name="Huo Q."/>
            <person name="Li W."/>
            <person name="Guo W."/>
            <person name="Chen H."/>
            <person name="Zhou L."/>
            <person name="Ni X."/>
            <person name="Tian J."/>
            <person name="Zhou Y."/>
            <person name="Sheng Y."/>
            <person name="Liu T."/>
            <person name="Pan Y."/>
            <person name="Xia L."/>
            <person name="Li J."/>
            <person name="Zhao F."/>
            <person name="Cao W."/>
        </authorList>
    </citation>
    <scope>NUCLEOTIDE SEQUENCE</scope>
    <source>
        <strain evidence="1">Hyas-2018</strain>
    </source>
</reference>
<sequence length="74" mass="7925">MKRPSSSPLVVGAKRLHFDLGTSPPLKSDSSLLSPNVLSPEWADGVSHSDEVFAPRASVTTPGERQAGLHQRPH</sequence>
<keyword evidence="2" id="KW-1185">Reference proteome</keyword>
<organism evidence="1 2">
    <name type="scientific">Hyalomma asiaticum</name>
    <name type="common">Tick</name>
    <dbReference type="NCBI Taxonomy" id="266040"/>
    <lineage>
        <taxon>Eukaryota</taxon>
        <taxon>Metazoa</taxon>
        <taxon>Ecdysozoa</taxon>
        <taxon>Arthropoda</taxon>
        <taxon>Chelicerata</taxon>
        <taxon>Arachnida</taxon>
        <taxon>Acari</taxon>
        <taxon>Parasitiformes</taxon>
        <taxon>Ixodida</taxon>
        <taxon>Ixodoidea</taxon>
        <taxon>Ixodidae</taxon>
        <taxon>Hyalomminae</taxon>
        <taxon>Hyalomma</taxon>
    </lineage>
</organism>
<evidence type="ECO:0000313" key="2">
    <source>
        <dbReference type="Proteomes" id="UP000821845"/>
    </source>
</evidence>
<dbReference type="EMBL" id="CM023482">
    <property type="protein sequence ID" value="KAH6939386.1"/>
    <property type="molecule type" value="Genomic_DNA"/>
</dbReference>
<gene>
    <name evidence="1" type="ORF">HPB50_017746</name>
</gene>
<evidence type="ECO:0000313" key="1">
    <source>
        <dbReference type="EMBL" id="KAH6939386.1"/>
    </source>
</evidence>
<proteinExistence type="predicted"/>
<protein>
    <submittedName>
        <fullName evidence="1">Uncharacterized protein</fullName>
    </submittedName>
</protein>
<name>A0ACB7SZG7_HYAAI</name>